<gene>
    <name evidence="1" type="ORF">Zmor_014933</name>
</gene>
<sequence length="150" mass="17619">MDGLIKMENYCLNTKNFSFFLCGKIQTDKLEIRFGKYRQLAGSQYHISGRQVFESENKLRQQSIVPVVLKSYTYGDFSISPEEMSCKSTECDVKDFRHHEVSPILKEHCACIEEDLDDIENNIWPILTYIAGYAAYATNKRIKYNYWRVF</sequence>
<accession>A0AA38MH50</accession>
<name>A0AA38MH50_9CUCU</name>
<organism evidence="1 2">
    <name type="scientific">Zophobas morio</name>
    <dbReference type="NCBI Taxonomy" id="2755281"/>
    <lineage>
        <taxon>Eukaryota</taxon>
        <taxon>Metazoa</taxon>
        <taxon>Ecdysozoa</taxon>
        <taxon>Arthropoda</taxon>
        <taxon>Hexapoda</taxon>
        <taxon>Insecta</taxon>
        <taxon>Pterygota</taxon>
        <taxon>Neoptera</taxon>
        <taxon>Endopterygota</taxon>
        <taxon>Coleoptera</taxon>
        <taxon>Polyphaga</taxon>
        <taxon>Cucujiformia</taxon>
        <taxon>Tenebrionidae</taxon>
        <taxon>Zophobas</taxon>
    </lineage>
</organism>
<protein>
    <submittedName>
        <fullName evidence="1">Uncharacterized protein</fullName>
    </submittedName>
</protein>
<dbReference type="AlphaFoldDB" id="A0AA38MH50"/>
<dbReference type="Proteomes" id="UP001168821">
    <property type="component" value="Unassembled WGS sequence"/>
</dbReference>
<dbReference type="EMBL" id="JALNTZ010000004">
    <property type="protein sequence ID" value="KAJ3655823.1"/>
    <property type="molecule type" value="Genomic_DNA"/>
</dbReference>
<evidence type="ECO:0000313" key="2">
    <source>
        <dbReference type="Proteomes" id="UP001168821"/>
    </source>
</evidence>
<comment type="caution">
    <text evidence="1">The sequence shown here is derived from an EMBL/GenBank/DDBJ whole genome shotgun (WGS) entry which is preliminary data.</text>
</comment>
<reference evidence="1" key="1">
    <citation type="journal article" date="2023" name="G3 (Bethesda)">
        <title>Whole genome assemblies of Zophobas morio and Tenebrio molitor.</title>
        <authorList>
            <person name="Kaur S."/>
            <person name="Stinson S.A."/>
            <person name="diCenzo G.C."/>
        </authorList>
    </citation>
    <scope>NUCLEOTIDE SEQUENCE</scope>
    <source>
        <strain evidence="1">QUZm001</strain>
    </source>
</reference>
<keyword evidence="2" id="KW-1185">Reference proteome</keyword>
<evidence type="ECO:0000313" key="1">
    <source>
        <dbReference type="EMBL" id="KAJ3655823.1"/>
    </source>
</evidence>
<proteinExistence type="predicted"/>